<evidence type="ECO:0000313" key="3">
    <source>
        <dbReference type="Proteomes" id="UP000000657"/>
    </source>
</evidence>
<dbReference type="EMBL" id="CT573213">
    <property type="protein sequence ID" value="CAJ59471.1"/>
    <property type="molecule type" value="Genomic_DNA"/>
</dbReference>
<dbReference type="AlphaFoldDB" id="Q0RSJ1"/>
<protein>
    <submittedName>
        <fullName evidence="2">Uncharacterized protein</fullName>
    </submittedName>
</protein>
<dbReference type="Proteomes" id="UP000000657">
    <property type="component" value="Chromosome"/>
</dbReference>
<gene>
    <name evidence="2" type="ordered locus">FRAAL0802</name>
</gene>
<reference evidence="2 3" key="1">
    <citation type="journal article" date="2007" name="Genome Res.">
        <title>Genome characteristics of facultatively symbiotic Frankia sp. strains reflect host range and host plant biogeography.</title>
        <authorList>
            <person name="Normand P."/>
            <person name="Lapierre P."/>
            <person name="Tisa L.S."/>
            <person name="Gogarten J.P."/>
            <person name="Alloisio N."/>
            <person name="Bagnarol E."/>
            <person name="Bassi C.A."/>
            <person name="Berry A.M."/>
            <person name="Bickhart D.M."/>
            <person name="Choisne N."/>
            <person name="Couloux A."/>
            <person name="Cournoyer B."/>
            <person name="Cruveiller S."/>
            <person name="Daubin V."/>
            <person name="Demange N."/>
            <person name="Francino M.P."/>
            <person name="Goltsman E."/>
            <person name="Huang Y."/>
            <person name="Kopp O.R."/>
            <person name="Labarre L."/>
            <person name="Lapidus A."/>
            <person name="Lavire C."/>
            <person name="Marechal J."/>
            <person name="Martinez M."/>
            <person name="Mastronunzio J.E."/>
            <person name="Mullin B.C."/>
            <person name="Niemann J."/>
            <person name="Pujic P."/>
            <person name="Rawnsley T."/>
            <person name="Rouy Z."/>
            <person name="Schenowitz C."/>
            <person name="Sellstedt A."/>
            <person name="Tavares F."/>
            <person name="Tomkins J.P."/>
            <person name="Vallenet D."/>
            <person name="Valverde C."/>
            <person name="Wall L.G."/>
            <person name="Wang Y."/>
            <person name="Medigue C."/>
            <person name="Benson D.R."/>
        </authorList>
    </citation>
    <scope>NUCLEOTIDE SEQUENCE [LARGE SCALE GENOMIC DNA]</scope>
    <source>
        <strain evidence="3">DSM 45986 / CECT 9034 / ACN14a</strain>
    </source>
</reference>
<evidence type="ECO:0000313" key="2">
    <source>
        <dbReference type="EMBL" id="CAJ59471.1"/>
    </source>
</evidence>
<organism evidence="2 3">
    <name type="scientific">Frankia alni (strain DSM 45986 / CECT 9034 / ACN14a)</name>
    <dbReference type="NCBI Taxonomy" id="326424"/>
    <lineage>
        <taxon>Bacteria</taxon>
        <taxon>Bacillati</taxon>
        <taxon>Actinomycetota</taxon>
        <taxon>Actinomycetes</taxon>
        <taxon>Frankiales</taxon>
        <taxon>Frankiaceae</taxon>
        <taxon>Frankia</taxon>
    </lineage>
</organism>
<dbReference type="HOGENOM" id="CLU_2824821_0_0_11"/>
<proteinExistence type="predicted"/>
<sequence>MGPSVVRLMLVVSGGRGASLPGRCRDAAAGRFALFLRRTARRRRGIGGSPLRNPRTRGPRRPPPDA</sequence>
<keyword evidence="3" id="KW-1185">Reference proteome</keyword>
<dbReference type="STRING" id="326424.FRAAL0802"/>
<name>Q0RSJ1_FRAAA</name>
<accession>Q0RSJ1</accession>
<dbReference type="KEGG" id="fal:FRAAL0802"/>
<feature type="region of interest" description="Disordered" evidence="1">
    <location>
        <begin position="43"/>
        <end position="66"/>
    </location>
</feature>
<evidence type="ECO:0000256" key="1">
    <source>
        <dbReference type="SAM" id="MobiDB-lite"/>
    </source>
</evidence>